<dbReference type="PROSITE" id="PS51257">
    <property type="entry name" value="PROKAR_LIPOPROTEIN"/>
    <property type="match status" value="1"/>
</dbReference>
<gene>
    <name evidence="2" type="ORF">ABVV53_10155</name>
</gene>
<accession>A0ABV2D1S8</accession>
<dbReference type="RefSeq" id="WP_353984313.1">
    <property type="nucleotide sequence ID" value="NZ_JBEWLY010000014.1"/>
</dbReference>
<evidence type="ECO:0000256" key="1">
    <source>
        <dbReference type="SAM" id="SignalP"/>
    </source>
</evidence>
<organism evidence="2 3">
    <name type="scientific">Novosphingobium kalidii</name>
    <dbReference type="NCBI Taxonomy" id="3230299"/>
    <lineage>
        <taxon>Bacteria</taxon>
        <taxon>Pseudomonadati</taxon>
        <taxon>Pseudomonadota</taxon>
        <taxon>Alphaproteobacteria</taxon>
        <taxon>Sphingomonadales</taxon>
        <taxon>Sphingomonadaceae</taxon>
        <taxon>Novosphingobium</taxon>
    </lineage>
</organism>
<evidence type="ECO:0000313" key="3">
    <source>
        <dbReference type="Proteomes" id="UP001548713"/>
    </source>
</evidence>
<sequence>MAGRLAIVTMLAMLLSGCDQGEAPVPQVPAPLVQHPEPPIGSALNHRMVQASRATLQRLEPAWGRFHPTIYTVDVAQAGQIEEAIRSAMPAGWQEEDLKGFTPPGARLLVFSHGRELFAAMIVDADGEQVVPVLVLRNDALAARAKQN</sequence>
<evidence type="ECO:0000313" key="2">
    <source>
        <dbReference type="EMBL" id="MET1755817.1"/>
    </source>
</evidence>
<keyword evidence="1" id="KW-0732">Signal</keyword>
<protein>
    <submittedName>
        <fullName evidence="2">Uncharacterized protein</fullName>
    </submittedName>
</protein>
<keyword evidence="3" id="KW-1185">Reference proteome</keyword>
<dbReference type="Proteomes" id="UP001548713">
    <property type="component" value="Unassembled WGS sequence"/>
</dbReference>
<dbReference type="EMBL" id="JBEWLY010000014">
    <property type="protein sequence ID" value="MET1755817.1"/>
    <property type="molecule type" value="Genomic_DNA"/>
</dbReference>
<reference evidence="2 3" key="1">
    <citation type="submission" date="2024-07" db="EMBL/GenBank/DDBJ databases">
        <title>Novosphingobium kalidii RD2P27.</title>
        <authorList>
            <person name="Sun J.-Q."/>
        </authorList>
    </citation>
    <scope>NUCLEOTIDE SEQUENCE [LARGE SCALE GENOMIC DNA]</scope>
    <source>
        <strain evidence="2 3">RD2P27</strain>
    </source>
</reference>
<name>A0ABV2D1S8_9SPHN</name>
<feature type="chain" id="PRO_5047536830" evidence="1">
    <location>
        <begin position="22"/>
        <end position="148"/>
    </location>
</feature>
<comment type="caution">
    <text evidence="2">The sequence shown here is derived from an EMBL/GenBank/DDBJ whole genome shotgun (WGS) entry which is preliminary data.</text>
</comment>
<proteinExistence type="predicted"/>
<feature type="signal peptide" evidence="1">
    <location>
        <begin position="1"/>
        <end position="21"/>
    </location>
</feature>